<dbReference type="EMBL" id="JAKELL010000022">
    <property type="protein sequence ID" value="KAH8992387.1"/>
    <property type="molecule type" value="Genomic_DNA"/>
</dbReference>
<name>A0AAD4LI10_9AGAM</name>
<accession>A0AAD4LI10</accession>
<comment type="caution">
    <text evidence="2">The sequence shown here is derived from an EMBL/GenBank/DDBJ whole genome shotgun (WGS) entry which is preliminary data.</text>
</comment>
<sequence>MSNEFLRSPRPQYEPTNNQDNMLRLNRHQPGANYASSYHGHWPPYHDTQYRGNLWYGSLPPPADLEGQRTYQGNPNVGYPAPGCSQYMHVPDGPPRGECYIPPIHDLANDGVRDRPPPMTDMADPFSMNVPNYDPPRTSATEDLKRLASRYLQNPDSRLDAFRMGPSPSGGRLRMMIVLDIDI</sequence>
<evidence type="ECO:0000313" key="2">
    <source>
        <dbReference type="EMBL" id="KAH8992387.1"/>
    </source>
</evidence>
<reference evidence="2" key="1">
    <citation type="submission" date="2022-01" db="EMBL/GenBank/DDBJ databases">
        <title>Comparative genomics reveals a dynamic genome evolution in the ectomycorrhizal milk-cap (Lactarius) mushrooms.</title>
        <authorList>
            <consortium name="DOE Joint Genome Institute"/>
            <person name="Lebreton A."/>
            <person name="Tang N."/>
            <person name="Kuo A."/>
            <person name="LaButti K."/>
            <person name="Drula E."/>
            <person name="Barry K."/>
            <person name="Clum A."/>
            <person name="Lipzen A."/>
            <person name="Mousain D."/>
            <person name="Ng V."/>
            <person name="Wang R."/>
            <person name="Wang X."/>
            <person name="Dai Y."/>
            <person name="Henrissat B."/>
            <person name="Grigoriev I.V."/>
            <person name="Guerin-Laguette A."/>
            <person name="Yu F."/>
            <person name="Martin F.M."/>
        </authorList>
    </citation>
    <scope>NUCLEOTIDE SEQUENCE</scope>
    <source>
        <strain evidence="2">QP</strain>
    </source>
</reference>
<dbReference type="Proteomes" id="UP001201163">
    <property type="component" value="Unassembled WGS sequence"/>
</dbReference>
<feature type="region of interest" description="Disordered" evidence="1">
    <location>
        <begin position="1"/>
        <end position="20"/>
    </location>
</feature>
<proteinExistence type="predicted"/>
<gene>
    <name evidence="2" type="ORF">EDB92DRAFT_1945188</name>
</gene>
<dbReference type="AlphaFoldDB" id="A0AAD4LI10"/>
<keyword evidence="3" id="KW-1185">Reference proteome</keyword>
<organism evidence="2 3">
    <name type="scientific">Lactarius akahatsu</name>
    <dbReference type="NCBI Taxonomy" id="416441"/>
    <lineage>
        <taxon>Eukaryota</taxon>
        <taxon>Fungi</taxon>
        <taxon>Dikarya</taxon>
        <taxon>Basidiomycota</taxon>
        <taxon>Agaricomycotina</taxon>
        <taxon>Agaricomycetes</taxon>
        <taxon>Russulales</taxon>
        <taxon>Russulaceae</taxon>
        <taxon>Lactarius</taxon>
    </lineage>
</organism>
<evidence type="ECO:0000256" key="1">
    <source>
        <dbReference type="SAM" id="MobiDB-lite"/>
    </source>
</evidence>
<protein>
    <submittedName>
        <fullName evidence="2">Uncharacterized protein</fullName>
    </submittedName>
</protein>
<evidence type="ECO:0000313" key="3">
    <source>
        <dbReference type="Proteomes" id="UP001201163"/>
    </source>
</evidence>